<evidence type="ECO:0000259" key="7">
    <source>
        <dbReference type="PROSITE" id="PS51736"/>
    </source>
</evidence>
<dbReference type="GO" id="GO:0003677">
    <property type="term" value="F:DNA binding"/>
    <property type="evidence" value="ECO:0007669"/>
    <property type="project" value="UniProtKB-KW"/>
</dbReference>
<evidence type="ECO:0000256" key="4">
    <source>
        <dbReference type="PIRSR" id="PIRSR606118-50"/>
    </source>
</evidence>
<dbReference type="AlphaFoldDB" id="A0A1G6TH07"/>
<evidence type="ECO:0000313" key="9">
    <source>
        <dbReference type="Proteomes" id="UP000324896"/>
    </source>
</evidence>
<evidence type="ECO:0000313" key="8">
    <source>
        <dbReference type="EMBL" id="SDD28378.1"/>
    </source>
</evidence>
<accession>A0A1G6TH07</accession>
<sequence length="47" mass="5394">MSGRKYGYIRVSSKEQNPARQKDALLKAGIEKGYIFIDKKSGKDFDR</sequence>
<dbReference type="RefSeq" id="WP_188116931.1">
    <property type="nucleotide sequence ID" value="NZ_FMYT01000044.1"/>
</dbReference>
<dbReference type="EMBL" id="FMYT01000044">
    <property type="protein sequence ID" value="SDD28378.1"/>
    <property type="molecule type" value="Genomic_DNA"/>
</dbReference>
<dbReference type="PROSITE" id="PS00397">
    <property type="entry name" value="RECOMBINASES_1"/>
    <property type="match status" value="1"/>
</dbReference>
<protein>
    <submittedName>
        <fullName evidence="8">Resolvase, N terminal domain</fullName>
    </submittedName>
</protein>
<dbReference type="SUPFAM" id="SSF53041">
    <property type="entry name" value="Resolvase-like"/>
    <property type="match status" value="1"/>
</dbReference>
<feature type="active site" description="O-(5'-phospho-DNA)-serine intermediate" evidence="4 5">
    <location>
        <position position="12"/>
    </location>
</feature>
<name>A0A1G6TH07_9FIRM</name>
<reference evidence="8 9" key="1">
    <citation type="submission" date="2016-10" db="EMBL/GenBank/DDBJ databases">
        <authorList>
            <person name="Varghese N."/>
            <person name="Submissions S."/>
        </authorList>
    </citation>
    <scope>NUCLEOTIDE SEQUENCE [LARGE SCALE GENOMIC DNA]</scope>
    <source>
        <strain evidence="8 9">WG10</strain>
    </source>
</reference>
<evidence type="ECO:0000256" key="3">
    <source>
        <dbReference type="ARBA" id="ARBA00023172"/>
    </source>
</evidence>
<dbReference type="Gene3D" id="3.40.50.1390">
    <property type="entry name" value="Resolvase, N-terminal catalytic domain"/>
    <property type="match status" value="1"/>
</dbReference>
<feature type="domain" description="Resolvase/invertase-type recombinase catalytic" evidence="7">
    <location>
        <begin position="4"/>
        <end position="47"/>
    </location>
</feature>
<dbReference type="PROSITE" id="PS51736">
    <property type="entry name" value="RECOMBINASES_3"/>
    <property type="match status" value="1"/>
</dbReference>
<evidence type="ECO:0000256" key="5">
    <source>
        <dbReference type="PROSITE-ProRule" id="PRU10137"/>
    </source>
</evidence>
<dbReference type="InterPro" id="IPR006118">
    <property type="entry name" value="Recombinase_CS"/>
</dbReference>
<keyword evidence="2" id="KW-0238">DNA-binding</keyword>
<evidence type="ECO:0000256" key="2">
    <source>
        <dbReference type="ARBA" id="ARBA00023125"/>
    </source>
</evidence>
<evidence type="ECO:0000256" key="6">
    <source>
        <dbReference type="SAM" id="MobiDB-lite"/>
    </source>
</evidence>
<keyword evidence="1" id="KW-0229">DNA integration</keyword>
<evidence type="ECO:0000256" key="1">
    <source>
        <dbReference type="ARBA" id="ARBA00022908"/>
    </source>
</evidence>
<dbReference type="InterPro" id="IPR036162">
    <property type="entry name" value="Resolvase-like_N_sf"/>
</dbReference>
<keyword evidence="3" id="KW-0233">DNA recombination</keyword>
<organism evidence="8 9">
    <name type="scientific">Halanaerobium congolense</name>
    <dbReference type="NCBI Taxonomy" id="54121"/>
    <lineage>
        <taxon>Bacteria</taxon>
        <taxon>Bacillati</taxon>
        <taxon>Bacillota</taxon>
        <taxon>Clostridia</taxon>
        <taxon>Halanaerobiales</taxon>
        <taxon>Halanaerobiaceae</taxon>
        <taxon>Halanaerobium</taxon>
    </lineage>
</organism>
<feature type="region of interest" description="Disordered" evidence="6">
    <location>
        <begin position="1"/>
        <end position="20"/>
    </location>
</feature>
<dbReference type="GO" id="GO:0015074">
    <property type="term" value="P:DNA integration"/>
    <property type="evidence" value="ECO:0007669"/>
    <property type="project" value="UniProtKB-KW"/>
</dbReference>
<dbReference type="Pfam" id="PF00239">
    <property type="entry name" value="Resolvase"/>
    <property type="match status" value="1"/>
</dbReference>
<gene>
    <name evidence="8" type="ORF">SAMN04488597_1441</name>
</gene>
<feature type="non-terminal residue" evidence="8">
    <location>
        <position position="47"/>
    </location>
</feature>
<proteinExistence type="predicted"/>
<dbReference type="GO" id="GO:0000150">
    <property type="term" value="F:DNA strand exchange activity"/>
    <property type="evidence" value="ECO:0007669"/>
    <property type="project" value="InterPro"/>
</dbReference>
<dbReference type="InterPro" id="IPR006119">
    <property type="entry name" value="Resolv_N"/>
</dbReference>
<dbReference type="Proteomes" id="UP000324896">
    <property type="component" value="Unassembled WGS sequence"/>
</dbReference>